<accession>A0A8H8RQ16</accession>
<evidence type="ECO:0000313" key="4">
    <source>
        <dbReference type="Proteomes" id="UP000443090"/>
    </source>
</evidence>
<dbReference type="PANTHER" id="PTHR38795:SF1">
    <property type="entry name" value="DUF6604 DOMAIN-CONTAINING PROTEIN"/>
    <property type="match status" value="1"/>
</dbReference>
<gene>
    <name evidence="3" type="ORF">LOCC1_G008766</name>
</gene>
<reference evidence="3 4" key="1">
    <citation type="submission" date="2018-05" db="EMBL/GenBank/DDBJ databases">
        <title>Genome sequencing and assembly of the regulated plant pathogen Lachnellula willkommii and related sister species for the development of diagnostic species identification markers.</title>
        <authorList>
            <person name="Giroux E."/>
            <person name="Bilodeau G."/>
        </authorList>
    </citation>
    <scope>NUCLEOTIDE SEQUENCE [LARGE SCALE GENOMIC DNA]</scope>
    <source>
        <strain evidence="3 4">CBS 160.35</strain>
    </source>
</reference>
<sequence>MLPSSLTGTYERYKDDTSTFLRWLLENAPKSRATKDKDGSAPAATPSPAPSKTARLKGKARLDAKKAVSAPPTNSYDSQEYCIVSLKELMPLATSIVNCDKPFITVPTHVFRAGLRAVSARKRCTSHFKRTTEDKETEESNQRHSYFSSLMEDVLRILQPRFLATRQRQTDHTEPGSTEKIPSFETIENRFAALELEDTEELETASTFSPERAARVYEVERSRDKKVLEEEKMFSIFCLLQDFWQLRDYVTTLWSDYKDRKIDVITASVTTNAAFMLAIRTQDEALAAYPELCDTQDIITALKSYTPCDETGDETTWASSPRDGVNLEDWAFGAEYDILGSFCHSEAPNEIPPKRGYDGLHIPFPDGSTMSHEDQRLQNMNLLHDILPEFGLFGFISKVHLYAQDELTRGICLMIHNGFIPIWLPMATKCYLDICLLLQDKVGDAFSDGREIQDHAKSTIDRYLEFSDGLNTKVDFETQTKIIKKWAFGFGRFMFSDSTFRIKVSLHEKFGLPPPHVSERYYLFLRQPILCGLIAYRIALVFRSLGLALNRRWGTITYPAHLYNALRKKTNPISVWPLMEEAINQHGGDNLFVGGRPNTISDCFKHIELATGGSVSNLAKNRRNIRKVHARRGTRRRLIDTYTLGTIFEENFQQGKAGIDEMDKDKEFLHRRVKEYLDPEVTQQPSIYRVEKSLNSQVKEAALAANPTSKSLRCEWQTKCLTSLQLLEALRESMLAEMPKLEFKYFHMYEHSIKMLKILGDELDADFVKLLGPGYLESDGHLQHIAYWILSIAFHCDELVSLTGSAVSNGKSKMIRRDLTVGSHLLDKVGRVVEKFLGEQAAEEQALEEQAAEEQAAEEQAAEEQTPNA</sequence>
<keyword evidence="4" id="KW-1185">Reference proteome</keyword>
<feature type="region of interest" description="Disordered" evidence="1">
    <location>
        <begin position="844"/>
        <end position="869"/>
    </location>
</feature>
<protein>
    <recommendedName>
        <fullName evidence="2">DUF6604 domain-containing protein</fullName>
    </recommendedName>
</protein>
<dbReference type="PANTHER" id="PTHR38795">
    <property type="entry name" value="DUF6604 DOMAIN-CONTAINING PROTEIN"/>
    <property type="match status" value="1"/>
</dbReference>
<dbReference type="InterPro" id="IPR046539">
    <property type="entry name" value="DUF6604"/>
</dbReference>
<dbReference type="AlphaFoldDB" id="A0A8H8RQ16"/>
<proteinExistence type="predicted"/>
<evidence type="ECO:0000256" key="1">
    <source>
        <dbReference type="SAM" id="MobiDB-lite"/>
    </source>
</evidence>
<dbReference type="Pfam" id="PF20253">
    <property type="entry name" value="DUF6604"/>
    <property type="match status" value="1"/>
</dbReference>
<organism evidence="3 4">
    <name type="scientific">Lachnellula occidentalis</name>
    <dbReference type="NCBI Taxonomy" id="215460"/>
    <lineage>
        <taxon>Eukaryota</taxon>
        <taxon>Fungi</taxon>
        <taxon>Dikarya</taxon>
        <taxon>Ascomycota</taxon>
        <taxon>Pezizomycotina</taxon>
        <taxon>Leotiomycetes</taxon>
        <taxon>Helotiales</taxon>
        <taxon>Lachnaceae</taxon>
        <taxon>Lachnellula</taxon>
    </lineage>
</organism>
<feature type="domain" description="DUF6604" evidence="2">
    <location>
        <begin position="12"/>
        <end position="285"/>
    </location>
</feature>
<name>A0A8H8RQ16_9HELO</name>
<comment type="caution">
    <text evidence="3">The sequence shown here is derived from an EMBL/GenBank/DDBJ whole genome shotgun (WGS) entry which is preliminary data.</text>
</comment>
<feature type="region of interest" description="Disordered" evidence="1">
    <location>
        <begin position="31"/>
        <end position="75"/>
    </location>
</feature>
<evidence type="ECO:0000259" key="2">
    <source>
        <dbReference type="Pfam" id="PF20253"/>
    </source>
</evidence>
<dbReference type="Proteomes" id="UP000443090">
    <property type="component" value="Unassembled WGS sequence"/>
</dbReference>
<evidence type="ECO:0000313" key="3">
    <source>
        <dbReference type="EMBL" id="TVY38400.1"/>
    </source>
</evidence>
<feature type="compositionally biased region" description="Acidic residues" evidence="1">
    <location>
        <begin position="844"/>
        <end position="862"/>
    </location>
</feature>
<dbReference type="EMBL" id="QGMI01000608">
    <property type="protein sequence ID" value="TVY38400.1"/>
    <property type="molecule type" value="Genomic_DNA"/>
</dbReference>
<dbReference type="OrthoDB" id="5238236at2759"/>